<dbReference type="PANTHER" id="PTHR32071:SF117">
    <property type="entry name" value="PTS-DEPENDENT DIHYDROXYACETONE KINASE OPERON REGULATORY PROTEIN-RELATED"/>
    <property type="match status" value="1"/>
</dbReference>
<dbReference type="SUPFAM" id="SSF46689">
    <property type="entry name" value="Homeodomain-like"/>
    <property type="match status" value="1"/>
</dbReference>
<evidence type="ECO:0000259" key="8">
    <source>
        <dbReference type="PROSITE" id="PS50110"/>
    </source>
</evidence>
<evidence type="ECO:0000256" key="5">
    <source>
        <dbReference type="ARBA" id="ARBA00023163"/>
    </source>
</evidence>
<evidence type="ECO:0000256" key="3">
    <source>
        <dbReference type="ARBA" id="ARBA00023015"/>
    </source>
</evidence>
<name>A0A7U6GI16_9GAMM</name>
<organism evidence="9 10">
    <name type="scientific">Thiolapillus brandeum</name>
    <dbReference type="NCBI Taxonomy" id="1076588"/>
    <lineage>
        <taxon>Bacteria</taxon>
        <taxon>Pseudomonadati</taxon>
        <taxon>Pseudomonadota</taxon>
        <taxon>Gammaproteobacteria</taxon>
        <taxon>Chromatiales</taxon>
        <taxon>Sedimenticolaceae</taxon>
        <taxon>Thiolapillus</taxon>
    </lineage>
</organism>
<dbReference type="RefSeq" id="WP_041066336.1">
    <property type="nucleotide sequence ID" value="NZ_AP012273.1"/>
</dbReference>
<gene>
    <name evidence="9" type="ORF">TBH_C1065</name>
</gene>
<keyword evidence="4" id="KW-0238">DNA-binding</keyword>
<dbReference type="Pfam" id="PF25601">
    <property type="entry name" value="AAA_lid_14"/>
    <property type="match status" value="1"/>
</dbReference>
<evidence type="ECO:0000313" key="10">
    <source>
        <dbReference type="Proteomes" id="UP000031631"/>
    </source>
</evidence>
<feature type="domain" description="Response regulatory" evidence="8">
    <location>
        <begin position="3"/>
        <end position="113"/>
    </location>
</feature>
<evidence type="ECO:0000313" key="9">
    <source>
        <dbReference type="EMBL" id="BAO43994.1"/>
    </source>
</evidence>
<evidence type="ECO:0000259" key="7">
    <source>
        <dbReference type="PROSITE" id="PS50045"/>
    </source>
</evidence>
<dbReference type="PROSITE" id="PS00675">
    <property type="entry name" value="SIGMA54_INTERACT_1"/>
    <property type="match status" value="1"/>
</dbReference>
<dbReference type="PROSITE" id="PS00688">
    <property type="entry name" value="SIGMA54_INTERACT_3"/>
    <property type="match status" value="1"/>
</dbReference>
<keyword evidence="1" id="KW-0547">Nucleotide-binding</keyword>
<dbReference type="SUPFAM" id="SSF52172">
    <property type="entry name" value="CheY-like"/>
    <property type="match status" value="1"/>
</dbReference>
<evidence type="ECO:0000256" key="2">
    <source>
        <dbReference type="ARBA" id="ARBA00022840"/>
    </source>
</evidence>
<dbReference type="SMART" id="SM00382">
    <property type="entry name" value="AAA"/>
    <property type="match status" value="1"/>
</dbReference>
<dbReference type="Proteomes" id="UP000031631">
    <property type="component" value="Chromosome"/>
</dbReference>
<dbReference type="GO" id="GO:0006355">
    <property type="term" value="P:regulation of DNA-templated transcription"/>
    <property type="evidence" value="ECO:0007669"/>
    <property type="project" value="InterPro"/>
</dbReference>
<dbReference type="CDD" id="cd00156">
    <property type="entry name" value="REC"/>
    <property type="match status" value="1"/>
</dbReference>
<feature type="domain" description="Sigma-54 factor interaction" evidence="7">
    <location>
        <begin position="138"/>
        <end position="367"/>
    </location>
</feature>
<dbReference type="Gene3D" id="1.10.8.60">
    <property type="match status" value="1"/>
</dbReference>
<dbReference type="Gene3D" id="3.40.50.300">
    <property type="entry name" value="P-loop containing nucleotide triphosphate hydrolases"/>
    <property type="match status" value="1"/>
</dbReference>
<dbReference type="Gene3D" id="3.40.50.2300">
    <property type="match status" value="1"/>
</dbReference>
<dbReference type="FunFam" id="3.40.50.300:FF:000006">
    <property type="entry name" value="DNA-binding transcriptional regulator NtrC"/>
    <property type="match status" value="1"/>
</dbReference>
<reference evidence="9 10" key="1">
    <citation type="journal article" date="2014" name="PLoS ONE">
        <title>Physiological and genomic features of a novel sulfur-oxidizing gammaproteobacterium belonging to a previously uncultivated symbiotic lineage isolated from a hydrothermal vent.</title>
        <authorList>
            <person name="Nunoura T."/>
            <person name="Takaki Y."/>
            <person name="Kazama H."/>
            <person name="Kakuta J."/>
            <person name="Shimamura S."/>
            <person name="Makita H."/>
            <person name="Hirai M."/>
            <person name="Miyazaki M."/>
            <person name="Takai K."/>
        </authorList>
    </citation>
    <scope>NUCLEOTIDE SEQUENCE [LARGE SCALE GENOMIC DNA]</scope>
    <source>
        <strain evidence="9 10">Hiromi1</strain>
    </source>
</reference>
<dbReference type="InterPro" id="IPR011006">
    <property type="entry name" value="CheY-like_superfamily"/>
</dbReference>
<dbReference type="Pfam" id="PF00072">
    <property type="entry name" value="Response_reg"/>
    <property type="match status" value="1"/>
</dbReference>
<evidence type="ECO:0000256" key="6">
    <source>
        <dbReference type="PROSITE-ProRule" id="PRU00169"/>
    </source>
</evidence>
<dbReference type="GO" id="GO:0005524">
    <property type="term" value="F:ATP binding"/>
    <property type="evidence" value="ECO:0007669"/>
    <property type="project" value="UniProtKB-KW"/>
</dbReference>
<dbReference type="AlphaFoldDB" id="A0A7U6GI16"/>
<dbReference type="InterPro" id="IPR025944">
    <property type="entry name" value="Sigma_54_int_dom_CS"/>
</dbReference>
<dbReference type="CDD" id="cd00009">
    <property type="entry name" value="AAA"/>
    <property type="match status" value="1"/>
</dbReference>
<dbReference type="GO" id="GO:0003677">
    <property type="term" value="F:DNA binding"/>
    <property type="evidence" value="ECO:0007669"/>
    <property type="project" value="UniProtKB-KW"/>
</dbReference>
<keyword evidence="2" id="KW-0067">ATP-binding</keyword>
<protein>
    <submittedName>
        <fullName evidence="9">Two-component system response regulator CbrB</fullName>
    </submittedName>
</protein>
<dbReference type="InterPro" id="IPR025662">
    <property type="entry name" value="Sigma_54_int_dom_ATP-bd_1"/>
</dbReference>
<feature type="modified residue" description="4-aspartylphosphate" evidence="6">
    <location>
        <position position="52"/>
    </location>
</feature>
<dbReference type="InterPro" id="IPR027417">
    <property type="entry name" value="P-loop_NTPase"/>
</dbReference>
<dbReference type="SMART" id="SM00448">
    <property type="entry name" value="REC"/>
    <property type="match status" value="1"/>
</dbReference>
<keyword evidence="5" id="KW-0804">Transcription</keyword>
<dbReference type="InterPro" id="IPR058031">
    <property type="entry name" value="AAA_lid_NorR"/>
</dbReference>
<keyword evidence="10" id="KW-1185">Reference proteome</keyword>
<dbReference type="KEGG" id="tbn:TBH_C1065"/>
<dbReference type="PANTHER" id="PTHR32071">
    <property type="entry name" value="TRANSCRIPTIONAL REGULATORY PROTEIN"/>
    <property type="match status" value="1"/>
</dbReference>
<evidence type="ECO:0000256" key="1">
    <source>
        <dbReference type="ARBA" id="ARBA00022741"/>
    </source>
</evidence>
<dbReference type="PROSITE" id="PS50110">
    <property type="entry name" value="RESPONSE_REGULATORY"/>
    <property type="match status" value="1"/>
</dbReference>
<dbReference type="EMBL" id="AP012273">
    <property type="protein sequence ID" value="BAO43994.1"/>
    <property type="molecule type" value="Genomic_DNA"/>
</dbReference>
<dbReference type="SUPFAM" id="SSF52540">
    <property type="entry name" value="P-loop containing nucleoside triphosphate hydrolases"/>
    <property type="match status" value="1"/>
</dbReference>
<accession>A0A7U6GI16</accession>
<keyword evidence="3" id="KW-0805">Transcription regulation</keyword>
<dbReference type="Pfam" id="PF00158">
    <property type="entry name" value="Sigma54_activat"/>
    <property type="match status" value="1"/>
</dbReference>
<sequence length="446" mass="49812">MNRILIVEDEQVIRDAVSKLLKRNGYEASTAASVEEALKAHDLTDFHLLIVDIRLPGKPGTDLITLASPVPVLIMTSYASVSSAVEAMKQGAADYIAKPFDHEELLLVIEQILRQHRQERVRQALEQDVEETWPTTDIIGESPAMQAVFHYIRKVAPTTAGVLILGESGTGKELVARAIHAHSPRKDAPFVAVNCAAIPENLVESELFGHVKGAYTGAEQARTGLIQSADSGTLFLDEIAELPLSIQARLLRVLQDGELRRVGSEKTLRVDVRILAATNRNLQQMVDQGDFRSDLFFRLQVVELRMPPLRERGDDLALLVKHLLHKTCKRLNRPCMDLADGALESLRNYHWPGNIRELENAIERAAILSDGELVTVEALGIPLDTSVPREKPDSNLSLEDYFVQFVIQNQEHMTETELARQLGISRKTLWQKRQRLGIPRPGQQEP</sequence>
<dbReference type="OrthoDB" id="9804019at2"/>
<evidence type="ECO:0000256" key="4">
    <source>
        <dbReference type="ARBA" id="ARBA00023125"/>
    </source>
</evidence>
<dbReference type="InterPro" id="IPR003593">
    <property type="entry name" value="AAA+_ATPase"/>
</dbReference>
<dbReference type="InterPro" id="IPR009057">
    <property type="entry name" value="Homeodomain-like_sf"/>
</dbReference>
<dbReference type="InterPro" id="IPR001789">
    <property type="entry name" value="Sig_transdc_resp-reg_receiver"/>
</dbReference>
<dbReference type="GO" id="GO:0000160">
    <property type="term" value="P:phosphorelay signal transduction system"/>
    <property type="evidence" value="ECO:0007669"/>
    <property type="project" value="InterPro"/>
</dbReference>
<dbReference type="PROSITE" id="PS50045">
    <property type="entry name" value="SIGMA54_INTERACT_4"/>
    <property type="match status" value="1"/>
</dbReference>
<proteinExistence type="predicted"/>
<keyword evidence="6" id="KW-0597">Phosphoprotein</keyword>
<dbReference type="InterPro" id="IPR002078">
    <property type="entry name" value="Sigma_54_int"/>
</dbReference>